<reference evidence="2 3" key="1">
    <citation type="submission" date="2016-01" db="EMBL/GenBank/DDBJ databases">
        <authorList>
            <person name="Oliw E.H."/>
        </authorList>
    </citation>
    <scope>NUCLEOTIDE SEQUENCE [LARGE SCALE GENOMIC DNA]</scope>
    <source>
        <strain evidence="2 3">DY10</strain>
    </source>
</reference>
<name>A0A1P9WSY9_9BACT</name>
<evidence type="ECO:0000313" key="3">
    <source>
        <dbReference type="Proteomes" id="UP000187941"/>
    </source>
</evidence>
<dbReference type="Proteomes" id="UP000187941">
    <property type="component" value="Chromosome"/>
</dbReference>
<proteinExistence type="predicted"/>
<dbReference type="AlphaFoldDB" id="A0A1P9WSY9"/>
<gene>
    <name evidence="2" type="ORF">AWR27_03465</name>
</gene>
<keyword evidence="1" id="KW-0732">Signal</keyword>
<accession>A0A1P9WSY9</accession>
<evidence type="ECO:0000256" key="1">
    <source>
        <dbReference type="SAM" id="SignalP"/>
    </source>
</evidence>
<dbReference type="RefSeq" id="WP_077129919.1">
    <property type="nucleotide sequence ID" value="NZ_CP014263.1"/>
</dbReference>
<feature type="chain" id="PRO_5012704365" description="Secretion system C-terminal sorting domain-containing protein" evidence="1">
    <location>
        <begin position="21"/>
        <end position="138"/>
    </location>
</feature>
<feature type="signal peptide" evidence="1">
    <location>
        <begin position="1"/>
        <end position="20"/>
    </location>
</feature>
<dbReference type="KEGG" id="smon:AWR27_03465"/>
<dbReference type="EMBL" id="CP014263">
    <property type="protein sequence ID" value="AQG78479.1"/>
    <property type="molecule type" value="Genomic_DNA"/>
</dbReference>
<protein>
    <recommendedName>
        <fullName evidence="4">Secretion system C-terminal sorting domain-containing protein</fullName>
    </recommendedName>
</protein>
<evidence type="ECO:0000313" key="2">
    <source>
        <dbReference type="EMBL" id="AQG78479.1"/>
    </source>
</evidence>
<keyword evidence="3" id="KW-1185">Reference proteome</keyword>
<sequence length="138" mass="14883">MKTLIKTLAFALSLSIVTTAATFADGNPGGQTKTAAAYQTGIYSNKSGKLNIALDKDQSGTVLVLLKNTKGEVLYSYRVGKSKQQFRTRLDLNELPDGTYTVEISNGVDTTQQVVTLATKQPVTPERLIQTEAVARTN</sequence>
<dbReference type="OrthoDB" id="961604at2"/>
<organism evidence="2 3">
    <name type="scientific">Spirosoma montaniterrae</name>
    <dbReference type="NCBI Taxonomy" id="1178516"/>
    <lineage>
        <taxon>Bacteria</taxon>
        <taxon>Pseudomonadati</taxon>
        <taxon>Bacteroidota</taxon>
        <taxon>Cytophagia</taxon>
        <taxon>Cytophagales</taxon>
        <taxon>Cytophagaceae</taxon>
        <taxon>Spirosoma</taxon>
    </lineage>
</organism>
<evidence type="ECO:0008006" key="4">
    <source>
        <dbReference type="Google" id="ProtNLM"/>
    </source>
</evidence>